<evidence type="ECO:0000313" key="2">
    <source>
        <dbReference type="EMBL" id="AEM87444.1"/>
    </source>
</evidence>
<evidence type="ECO:0000313" key="3">
    <source>
        <dbReference type="Proteomes" id="UP000008703"/>
    </source>
</evidence>
<dbReference type="HOGENOM" id="CLU_077925_1_0_11"/>
<evidence type="ECO:0000259" key="1">
    <source>
        <dbReference type="Pfam" id="PF01636"/>
    </source>
</evidence>
<proteinExistence type="predicted"/>
<gene>
    <name evidence="2" type="ORF">Strvi_8121</name>
</gene>
<dbReference type="Gene3D" id="3.90.1200.10">
    <property type="match status" value="1"/>
</dbReference>
<dbReference type="RefSeq" id="WP_014060909.1">
    <property type="nucleotide sequence ID" value="NC_015957.1"/>
</dbReference>
<protein>
    <submittedName>
        <fullName evidence="2">Aminoglycoside phosphotransferase</fullName>
    </submittedName>
</protein>
<dbReference type="KEGG" id="svl:Strvi_8121"/>
<dbReference type="InterPro" id="IPR002575">
    <property type="entry name" value="Aminoglycoside_PTrfase"/>
</dbReference>
<dbReference type="AlphaFoldDB" id="G2P8Z0"/>
<feature type="domain" description="Aminoglycoside phosphotransferase" evidence="1">
    <location>
        <begin position="160"/>
        <end position="230"/>
    </location>
</feature>
<dbReference type="EMBL" id="CP002994">
    <property type="protein sequence ID" value="AEM87444.1"/>
    <property type="molecule type" value="Genomic_DNA"/>
</dbReference>
<dbReference type="InterPro" id="IPR011009">
    <property type="entry name" value="Kinase-like_dom_sf"/>
</dbReference>
<dbReference type="Proteomes" id="UP000008703">
    <property type="component" value="Chromosome"/>
</dbReference>
<name>G2P8Z0_STRV4</name>
<accession>G2P8Z0</accession>
<dbReference type="Pfam" id="PF01636">
    <property type="entry name" value="APH"/>
    <property type="match status" value="1"/>
</dbReference>
<dbReference type="GO" id="GO:0016740">
    <property type="term" value="F:transferase activity"/>
    <property type="evidence" value="ECO:0007669"/>
    <property type="project" value="UniProtKB-KW"/>
</dbReference>
<dbReference type="eggNOG" id="COG0510">
    <property type="taxonomic scope" value="Bacteria"/>
</dbReference>
<keyword evidence="3" id="KW-1185">Reference proteome</keyword>
<organism evidence="2 3">
    <name type="scientific">Streptomyces violaceusniger (strain Tu 4113)</name>
    <dbReference type="NCBI Taxonomy" id="653045"/>
    <lineage>
        <taxon>Bacteria</taxon>
        <taxon>Bacillati</taxon>
        <taxon>Actinomycetota</taxon>
        <taxon>Actinomycetes</taxon>
        <taxon>Kitasatosporales</taxon>
        <taxon>Streptomycetaceae</taxon>
        <taxon>Streptomyces</taxon>
        <taxon>Streptomyces violaceusniger group</taxon>
    </lineage>
</organism>
<reference evidence="2" key="1">
    <citation type="submission" date="2011-08" db="EMBL/GenBank/DDBJ databases">
        <title>Complete sequence of chromosome of Streptomyces violaceusniger Tu 4113.</title>
        <authorList>
            <consortium name="US DOE Joint Genome Institute"/>
            <person name="Lucas S."/>
            <person name="Han J."/>
            <person name="Lapidus A."/>
            <person name="Cheng J.-F."/>
            <person name="Goodwin L."/>
            <person name="Pitluck S."/>
            <person name="Peters L."/>
            <person name="Ivanova N."/>
            <person name="Daligault H."/>
            <person name="Detter J.C."/>
            <person name="Han C."/>
            <person name="Tapia R."/>
            <person name="Land M."/>
            <person name="Hauser L."/>
            <person name="Kyrpides N."/>
            <person name="Ivanova N."/>
            <person name="Pagani I."/>
            <person name="Hagen A."/>
            <person name="Katz L."/>
            <person name="Fiedler H.-P."/>
            <person name="Keasling J."/>
            <person name="Fortman J."/>
            <person name="Woyke T."/>
        </authorList>
    </citation>
    <scope>NUCLEOTIDE SEQUENCE [LARGE SCALE GENOMIC DNA]</scope>
    <source>
        <strain evidence="2">Tu 4113</strain>
    </source>
</reference>
<dbReference type="SUPFAM" id="SSF56112">
    <property type="entry name" value="Protein kinase-like (PK-like)"/>
    <property type="match status" value="1"/>
</dbReference>
<sequence>MSERVEWDDLPADLRSAVEARTGKVVAAEGIADGLNCSTALIIETAYNGPLFLKGVRRTDEPGMAALRCEERINATVGGIGGVSPAIRHRFDAGGWTALAFGCISGRHADLGPGSQDLAAVAATLRRTHDLPVPDFPLPQFADRLRTFLRPGEAQILQGSHLLHTDTNPHNIMIGDGGGEAYLVDWAMPAIGPAWVDPACTAVRLMECGQPPEDALAWLGQFASWRRARPSAIRAFVDATCRHWTATVGDKSAEPSNSRFRRLLECGRTETA</sequence>